<dbReference type="PANTHER" id="PTHR19229:SF274">
    <property type="entry name" value="ABC-TYPE ORGANIC ANION TRANSPORTER ABCA8"/>
    <property type="match status" value="1"/>
</dbReference>
<keyword evidence="3" id="KW-1185">Reference proteome</keyword>
<dbReference type="Gene3D" id="3.40.50.300">
    <property type="entry name" value="P-loop containing nucleotide triphosphate hydrolases"/>
    <property type="match status" value="1"/>
</dbReference>
<protein>
    <submittedName>
        <fullName evidence="2">ATP-binding cassette sub-family A member 8</fullName>
    </submittedName>
</protein>
<keyword evidence="2" id="KW-0547">Nucleotide-binding</keyword>
<dbReference type="PROSITE" id="PS51257">
    <property type="entry name" value="PROKAR_LIPOPROTEIN"/>
    <property type="match status" value="1"/>
</dbReference>
<keyword evidence="2" id="KW-0067">ATP-binding</keyword>
<evidence type="ECO:0000313" key="2">
    <source>
        <dbReference type="EMBL" id="KGL72477.1"/>
    </source>
</evidence>
<name>A0A099YT07_TINGU</name>
<dbReference type="GO" id="GO:0005524">
    <property type="term" value="F:ATP binding"/>
    <property type="evidence" value="ECO:0007669"/>
    <property type="project" value="UniProtKB-KW"/>
</dbReference>
<keyword evidence="1" id="KW-1133">Transmembrane helix</keyword>
<dbReference type="STRING" id="94827.A0A099YT07"/>
<dbReference type="PANTHER" id="PTHR19229">
    <property type="entry name" value="ATP-BINDING CASSETTE TRANSPORTER SUBFAMILY A ABCA"/>
    <property type="match status" value="1"/>
</dbReference>
<dbReference type="GO" id="GO:0005319">
    <property type="term" value="F:lipid transporter activity"/>
    <property type="evidence" value="ECO:0007669"/>
    <property type="project" value="TreeGrafter"/>
</dbReference>
<evidence type="ECO:0000256" key="1">
    <source>
        <dbReference type="SAM" id="Phobius"/>
    </source>
</evidence>
<reference evidence="2 3" key="1">
    <citation type="submission" date="2014-06" db="EMBL/GenBank/DDBJ databases">
        <title>Genome evolution of avian class.</title>
        <authorList>
            <person name="Zhang G."/>
            <person name="Li C."/>
        </authorList>
    </citation>
    <scope>NUCLEOTIDE SEQUENCE [LARGE SCALE GENOMIC DNA]</scope>
    <source>
        <strain evidence="2">BGI_N309</strain>
    </source>
</reference>
<feature type="transmembrane region" description="Helical" evidence="1">
    <location>
        <begin position="38"/>
        <end position="60"/>
    </location>
</feature>
<organism evidence="2 3">
    <name type="scientific">Tinamus guttatus</name>
    <name type="common">White-throated tinamou</name>
    <dbReference type="NCBI Taxonomy" id="94827"/>
    <lineage>
        <taxon>Eukaryota</taxon>
        <taxon>Metazoa</taxon>
        <taxon>Chordata</taxon>
        <taxon>Craniata</taxon>
        <taxon>Vertebrata</taxon>
        <taxon>Euteleostomi</taxon>
        <taxon>Archelosauria</taxon>
        <taxon>Archosauria</taxon>
        <taxon>Dinosauria</taxon>
        <taxon>Saurischia</taxon>
        <taxon>Theropoda</taxon>
        <taxon>Coelurosauria</taxon>
        <taxon>Aves</taxon>
        <taxon>Palaeognathae</taxon>
        <taxon>Tinamiformes</taxon>
        <taxon>Tinamidae</taxon>
        <taxon>Tinamus</taxon>
    </lineage>
</organism>
<keyword evidence="1" id="KW-0472">Membrane</keyword>
<gene>
    <name evidence="2" type="ORF">N309_08122</name>
</gene>
<accession>A0A099YT07</accession>
<dbReference type="GO" id="GO:0140359">
    <property type="term" value="F:ABC-type transporter activity"/>
    <property type="evidence" value="ECO:0007669"/>
    <property type="project" value="InterPro"/>
</dbReference>
<dbReference type="Proteomes" id="UP000053641">
    <property type="component" value="Unassembled WGS sequence"/>
</dbReference>
<feature type="transmembrane region" description="Helical" evidence="1">
    <location>
        <begin position="12"/>
        <end position="32"/>
    </location>
</feature>
<dbReference type="InterPro" id="IPR026082">
    <property type="entry name" value="ABCA"/>
</dbReference>
<dbReference type="AlphaFoldDB" id="A0A099YT07"/>
<dbReference type="EMBL" id="KL885114">
    <property type="protein sequence ID" value="KGL72477.1"/>
    <property type="molecule type" value="Genomic_DNA"/>
</dbReference>
<feature type="transmembrane region" description="Helical" evidence="1">
    <location>
        <begin position="72"/>
        <end position="96"/>
    </location>
</feature>
<sequence>MLSSLLRRPNITSFVGFVLQILFGCVGFLTFFEMLPPAFEWIFSFMSSFVCAAGISKLINLEKHGAALTPELYPFFSLYIILALDSVLYMLLAIYFDKVLPGKYGVQYPPSFFLKPSYWFPHKYRSTGEGAGNGSSHKPLSTAEEPMPPEFAGKEAIRINNISKTCKRKDKRTEALKGLSLNVYEGQITALLGHSGSGKT</sequence>
<dbReference type="SUPFAM" id="SSF52540">
    <property type="entry name" value="P-loop containing nucleoside triphosphate hydrolases"/>
    <property type="match status" value="1"/>
</dbReference>
<proteinExistence type="predicted"/>
<feature type="non-terminal residue" evidence="2">
    <location>
        <position position="200"/>
    </location>
</feature>
<dbReference type="InterPro" id="IPR027417">
    <property type="entry name" value="P-loop_NTPase"/>
</dbReference>
<dbReference type="GO" id="GO:0016020">
    <property type="term" value="C:membrane"/>
    <property type="evidence" value="ECO:0007669"/>
    <property type="project" value="InterPro"/>
</dbReference>
<evidence type="ECO:0000313" key="3">
    <source>
        <dbReference type="Proteomes" id="UP000053641"/>
    </source>
</evidence>
<keyword evidence="1" id="KW-0812">Transmembrane</keyword>